<proteinExistence type="inferred from homology"/>
<dbReference type="GO" id="GO:0004035">
    <property type="term" value="F:alkaline phosphatase activity"/>
    <property type="evidence" value="ECO:0007669"/>
    <property type="project" value="TreeGrafter"/>
</dbReference>
<evidence type="ECO:0000313" key="11">
    <source>
        <dbReference type="EMBL" id="SIR38191.1"/>
    </source>
</evidence>
<evidence type="ECO:0000256" key="3">
    <source>
        <dbReference type="ARBA" id="ARBA00005984"/>
    </source>
</evidence>
<evidence type="ECO:0000256" key="5">
    <source>
        <dbReference type="ARBA" id="ARBA00022723"/>
    </source>
</evidence>
<dbReference type="Gene3D" id="1.10.60.40">
    <property type="match status" value="1"/>
</dbReference>
<dbReference type="Proteomes" id="UP000185687">
    <property type="component" value="Unassembled WGS sequence"/>
</dbReference>
<evidence type="ECO:0000256" key="2">
    <source>
        <dbReference type="ARBA" id="ARBA00001947"/>
    </source>
</evidence>
<dbReference type="EMBL" id="CP019327">
    <property type="protein sequence ID" value="APX97990.1"/>
    <property type="molecule type" value="Genomic_DNA"/>
</dbReference>
<keyword evidence="4" id="KW-0597">Phosphoprotein</keyword>
<keyword evidence="7" id="KW-0862">Zinc</keyword>
<evidence type="ECO:0000313" key="12">
    <source>
        <dbReference type="Proteomes" id="UP000185687"/>
    </source>
</evidence>
<dbReference type="KEGG" id="hda:BB347_15995"/>
<dbReference type="InterPro" id="IPR017850">
    <property type="entry name" value="Alkaline_phosphatase_core_sf"/>
</dbReference>
<dbReference type="SMART" id="SM00098">
    <property type="entry name" value="alkPPc"/>
    <property type="match status" value="1"/>
</dbReference>
<dbReference type="InterPro" id="IPR006311">
    <property type="entry name" value="TAT_signal"/>
</dbReference>
<dbReference type="Pfam" id="PF00245">
    <property type="entry name" value="Alk_phosphatase"/>
    <property type="match status" value="1"/>
</dbReference>
<dbReference type="Proteomes" id="UP000187321">
    <property type="component" value="Chromosome"/>
</dbReference>
<reference evidence="11 12" key="2">
    <citation type="submission" date="2017-01" db="EMBL/GenBank/DDBJ databases">
        <authorList>
            <person name="Mah S.A."/>
            <person name="Swanson W.J."/>
            <person name="Moy G.W."/>
            <person name="Vacquier V.D."/>
        </authorList>
    </citation>
    <scope>NUCLEOTIDE SEQUENCE [LARGE SCALE GENOMIC DNA]</scope>
    <source>
        <strain evidence="11 12">CGMCC 1.8909</strain>
    </source>
</reference>
<dbReference type="PROSITE" id="PS00123">
    <property type="entry name" value="ALKALINE_PHOSPHATASE"/>
    <property type="match status" value="1"/>
</dbReference>
<evidence type="ECO:0000256" key="1">
    <source>
        <dbReference type="ARBA" id="ARBA00001946"/>
    </source>
</evidence>
<keyword evidence="8" id="KW-0460">Magnesium</keyword>
<accession>A0A1N7AGT3</accession>
<keyword evidence="6" id="KW-0378">Hydrolase</keyword>
<dbReference type="AlphaFoldDB" id="A0A1N7AGT3"/>
<evidence type="ECO:0000256" key="6">
    <source>
        <dbReference type="ARBA" id="ARBA00022801"/>
    </source>
</evidence>
<gene>
    <name evidence="10" type="ORF">BB347_15995</name>
    <name evidence="11" type="ORF">SAMN05421809_1161</name>
</gene>
<dbReference type="SUPFAM" id="SSF53649">
    <property type="entry name" value="Alkaline phosphatase-like"/>
    <property type="match status" value="1"/>
</dbReference>
<evidence type="ECO:0000256" key="7">
    <source>
        <dbReference type="ARBA" id="ARBA00022833"/>
    </source>
</evidence>
<comment type="similarity">
    <text evidence="3">Belongs to the alkaline phosphatase family.</text>
</comment>
<evidence type="ECO:0000256" key="8">
    <source>
        <dbReference type="ARBA" id="ARBA00022842"/>
    </source>
</evidence>
<protein>
    <submittedName>
        <fullName evidence="11">Alkaline phosphatase</fullName>
    </submittedName>
</protein>
<evidence type="ECO:0000256" key="4">
    <source>
        <dbReference type="ARBA" id="ARBA00022553"/>
    </source>
</evidence>
<keyword evidence="5" id="KW-0479">Metal-binding</keyword>
<feature type="compositionally biased region" description="Polar residues" evidence="9">
    <location>
        <begin position="34"/>
        <end position="47"/>
    </location>
</feature>
<dbReference type="PRINTS" id="PR00113">
    <property type="entry name" value="ALKPHPHTASE"/>
</dbReference>
<dbReference type="OrthoDB" id="212977at2157"/>
<dbReference type="EMBL" id="FTNP01000001">
    <property type="protein sequence ID" value="SIR38191.1"/>
    <property type="molecule type" value="Genomic_DNA"/>
</dbReference>
<dbReference type="CDD" id="cd16012">
    <property type="entry name" value="ALP"/>
    <property type="match status" value="1"/>
</dbReference>
<feature type="region of interest" description="Disordered" evidence="9">
    <location>
        <begin position="30"/>
        <end position="60"/>
    </location>
</feature>
<dbReference type="STRING" id="588898.BB347_15995"/>
<comment type="cofactor">
    <cofactor evidence="2">
        <name>Zn(2+)</name>
        <dbReference type="ChEBI" id="CHEBI:29105"/>
    </cofactor>
</comment>
<dbReference type="GO" id="GO:0046872">
    <property type="term" value="F:metal ion binding"/>
    <property type="evidence" value="ECO:0007669"/>
    <property type="project" value="UniProtKB-KW"/>
</dbReference>
<dbReference type="PROSITE" id="PS51318">
    <property type="entry name" value="TAT"/>
    <property type="match status" value="1"/>
</dbReference>
<sequence>MSQTQDSSAETSTTKRRTFMAGLGALAGSGALGQTTSARESGSNGTTGRRRNVILTIPDGGSRTHDTAARYLRAYENDASAFPANIEDVELGIDRAEYVGSMSTYPDDPEQLITDSGAAATAMATGQKSYTGAISVDHDGRPIETILERASDAGYATGLVTTTQMTHATPAAFAAHVEDRGQQADIACQYVRQSDVDVFMGGDRSHFRAEERDDGADLIGEARDRGYQYLETASDLESVDDGKVLGLFSETGHFEYAVDRQADDENTQPGLPTMTEAAIDVLEARSEQGFFLLVEGGRIDHAGHANDPAMLPEQLEHDEAVEVAMDYAGDGSGQGNGRGPTDTLVVNVADHETGGLVLGRDSYDMNWEYIAEQSLTQERLASELEDASSQSALASTLEDHTGIDDLSEDDLAELEADPSAIEGRDSVVNRRAGLAWGSDAHTATDVPIYAKGDNAAYFGGHHENDDLFAGLEAALGLR</sequence>
<dbReference type="PANTHER" id="PTHR11596">
    <property type="entry name" value="ALKALINE PHOSPHATASE"/>
    <property type="match status" value="1"/>
</dbReference>
<dbReference type="RefSeq" id="WP_076579914.1">
    <property type="nucleotide sequence ID" value="NZ_CP019327.1"/>
</dbReference>
<dbReference type="InterPro" id="IPR018299">
    <property type="entry name" value="Alkaline_phosphatase_AS"/>
</dbReference>
<evidence type="ECO:0000256" key="9">
    <source>
        <dbReference type="SAM" id="MobiDB-lite"/>
    </source>
</evidence>
<dbReference type="Gene3D" id="3.40.720.10">
    <property type="entry name" value="Alkaline Phosphatase, subunit A"/>
    <property type="match status" value="1"/>
</dbReference>
<dbReference type="PANTHER" id="PTHR11596:SF5">
    <property type="entry name" value="ALKALINE PHOSPHATASE"/>
    <property type="match status" value="1"/>
</dbReference>
<reference evidence="10 13" key="1">
    <citation type="submission" date="2017-01" db="EMBL/GenBank/DDBJ databases">
        <title>Complete genome sequence of Haloterrigena daqingensis type strain (JX313T).</title>
        <authorList>
            <person name="Shuang W."/>
        </authorList>
    </citation>
    <scope>NUCLEOTIDE SEQUENCE [LARGE SCALE GENOMIC DNA]</scope>
    <source>
        <strain evidence="10 13">JX313</strain>
    </source>
</reference>
<keyword evidence="12" id="KW-1185">Reference proteome</keyword>
<evidence type="ECO:0000313" key="10">
    <source>
        <dbReference type="EMBL" id="APX97990.1"/>
    </source>
</evidence>
<comment type="cofactor">
    <cofactor evidence="1">
        <name>Mg(2+)</name>
        <dbReference type="ChEBI" id="CHEBI:18420"/>
    </cofactor>
</comment>
<organism evidence="11 12">
    <name type="scientific">Natronorubrum daqingense</name>
    <dbReference type="NCBI Taxonomy" id="588898"/>
    <lineage>
        <taxon>Archaea</taxon>
        <taxon>Methanobacteriati</taxon>
        <taxon>Methanobacteriota</taxon>
        <taxon>Stenosarchaea group</taxon>
        <taxon>Halobacteria</taxon>
        <taxon>Halobacteriales</taxon>
        <taxon>Natrialbaceae</taxon>
        <taxon>Natronorubrum</taxon>
    </lineage>
</organism>
<evidence type="ECO:0000313" key="13">
    <source>
        <dbReference type="Proteomes" id="UP000187321"/>
    </source>
</evidence>
<dbReference type="InterPro" id="IPR001952">
    <property type="entry name" value="Alkaline_phosphatase"/>
</dbReference>
<dbReference type="GeneID" id="30957476"/>
<name>A0A1N7AGT3_9EURY</name>